<evidence type="ECO:0000256" key="1">
    <source>
        <dbReference type="SAM" id="Phobius"/>
    </source>
</evidence>
<name>A0A382VRH6_9ZZZZ</name>
<gene>
    <name evidence="2" type="ORF">METZ01_LOCUS401332</name>
</gene>
<keyword evidence="1" id="KW-1133">Transmembrane helix</keyword>
<sequence>MVNFITDCFTKKYAVFEGRARRKEFWYVQLFYISTTSLLAYVGGDLYWAFIIVSTVPIISLYVRRLHDIDKSG</sequence>
<keyword evidence="1" id="KW-0812">Transmembrane</keyword>
<keyword evidence="1" id="KW-0472">Membrane</keyword>
<dbReference type="GO" id="GO:0016020">
    <property type="term" value="C:membrane"/>
    <property type="evidence" value="ECO:0007669"/>
    <property type="project" value="InterPro"/>
</dbReference>
<feature type="transmembrane region" description="Helical" evidence="1">
    <location>
        <begin position="47"/>
        <end position="63"/>
    </location>
</feature>
<evidence type="ECO:0000313" key="2">
    <source>
        <dbReference type="EMBL" id="SVD48478.1"/>
    </source>
</evidence>
<dbReference type="Pfam" id="PF05656">
    <property type="entry name" value="DUF805"/>
    <property type="match status" value="1"/>
</dbReference>
<feature type="transmembrane region" description="Helical" evidence="1">
    <location>
        <begin position="25"/>
        <end position="41"/>
    </location>
</feature>
<dbReference type="InterPro" id="IPR008523">
    <property type="entry name" value="DUF805"/>
</dbReference>
<dbReference type="AlphaFoldDB" id="A0A382VRH6"/>
<dbReference type="EMBL" id="UINC01153648">
    <property type="protein sequence ID" value="SVD48478.1"/>
    <property type="molecule type" value="Genomic_DNA"/>
</dbReference>
<proteinExistence type="predicted"/>
<organism evidence="2">
    <name type="scientific">marine metagenome</name>
    <dbReference type="NCBI Taxonomy" id="408172"/>
    <lineage>
        <taxon>unclassified sequences</taxon>
        <taxon>metagenomes</taxon>
        <taxon>ecological metagenomes</taxon>
    </lineage>
</organism>
<feature type="non-terminal residue" evidence="2">
    <location>
        <position position="73"/>
    </location>
</feature>
<reference evidence="2" key="1">
    <citation type="submission" date="2018-05" db="EMBL/GenBank/DDBJ databases">
        <authorList>
            <person name="Lanie J.A."/>
            <person name="Ng W.-L."/>
            <person name="Kazmierczak K.M."/>
            <person name="Andrzejewski T.M."/>
            <person name="Davidsen T.M."/>
            <person name="Wayne K.J."/>
            <person name="Tettelin H."/>
            <person name="Glass J.I."/>
            <person name="Rusch D."/>
            <person name="Podicherti R."/>
            <person name="Tsui H.-C.T."/>
            <person name="Winkler M.E."/>
        </authorList>
    </citation>
    <scope>NUCLEOTIDE SEQUENCE</scope>
</reference>
<evidence type="ECO:0008006" key="3">
    <source>
        <dbReference type="Google" id="ProtNLM"/>
    </source>
</evidence>
<protein>
    <recommendedName>
        <fullName evidence="3">DUF805 domain-containing protein</fullName>
    </recommendedName>
</protein>
<accession>A0A382VRH6</accession>